<comment type="caution">
    <text evidence="2">The sequence shown here is derived from an EMBL/GenBank/DDBJ whole genome shotgun (WGS) entry which is preliminary data.</text>
</comment>
<evidence type="ECO:0000313" key="2">
    <source>
        <dbReference type="EMBL" id="MPN50330.1"/>
    </source>
</evidence>
<feature type="region of interest" description="Disordered" evidence="1">
    <location>
        <begin position="75"/>
        <end position="100"/>
    </location>
</feature>
<dbReference type="AlphaFoldDB" id="A0A645IGU5"/>
<feature type="compositionally biased region" description="Basic and acidic residues" evidence="1">
    <location>
        <begin position="83"/>
        <end position="100"/>
    </location>
</feature>
<gene>
    <name evidence="2" type="ORF">SDC9_197956</name>
</gene>
<accession>A0A645IGU5</accession>
<organism evidence="2">
    <name type="scientific">bioreactor metagenome</name>
    <dbReference type="NCBI Taxonomy" id="1076179"/>
    <lineage>
        <taxon>unclassified sequences</taxon>
        <taxon>metagenomes</taxon>
        <taxon>ecological metagenomes</taxon>
    </lineage>
</organism>
<name>A0A645IGU5_9ZZZZ</name>
<reference evidence="2" key="1">
    <citation type="submission" date="2019-08" db="EMBL/GenBank/DDBJ databases">
        <authorList>
            <person name="Kucharzyk K."/>
            <person name="Murdoch R.W."/>
            <person name="Higgins S."/>
            <person name="Loffler F."/>
        </authorList>
    </citation>
    <scope>NUCLEOTIDE SEQUENCE</scope>
</reference>
<sequence>MPAGQGDPPVRIVDCGHKQNDHQQNKRSHHQRQGQPVKNVVVHTGGNVHRRKANNGKQHLVFNKMKAVLKTIQRRGIRRRKQHNEAKDHKNQHNDKERRIQPAAALFLKRRSGRPLFAAFLFFALLKQGASPLAYDVVSSDTGK</sequence>
<evidence type="ECO:0000256" key="1">
    <source>
        <dbReference type="SAM" id="MobiDB-lite"/>
    </source>
</evidence>
<feature type="region of interest" description="Disordered" evidence="1">
    <location>
        <begin position="1"/>
        <end position="35"/>
    </location>
</feature>
<proteinExistence type="predicted"/>
<dbReference type="EMBL" id="VSSQ01114417">
    <property type="protein sequence ID" value="MPN50330.1"/>
    <property type="molecule type" value="Genomic_DNA"/>
</dbReference>
<protein>
    <submittedName>
        <fullName evidence="2">Uncharacterized protein</fullName>
    </submittedName>
</protein>
<feature type="compositionally biased region" description="Basic and acidic residues" evidence="1">
    <location>
        <begin position="14"/>
        <end position="24"/>
    </location>
</feature>